<keyword evidence="2" id="KW-0378">Hydrolase</keyword>
<dbReference type="Gene3D" id="1.10.30.50">
    <property type="match status" value="1"/>
</dbReference>
<feature type="domain" description="HNH" evidence="1">
    <location>
        <begin position="46"/>
        <end position="95"/>
    </location>
</feature>
<evidence type="ECO:0000313" key="2">
    <source>
        <dbReference type="EMBL" id="QDV73801.1"/>
    </source>
</evidence>
<name>A0A518K7M5_9BACT</name>
<keyword evidence="2" id="KW-0540">Nuclease</keyword>
<evidence type="ECO:0000313" key="3">
    <source>
        <dbReference type="Proteomes" id="UP000316426"/>
    </source>
</evidence>
<reference evidence="2 3" key="1">
    <citation type="submission" date="2019-02" db="EMBL/GenBank/DDBJ databases">
        <title>Deep-cultivation of Planctomycetes and their phenomic and genomic characterization uncovers novel biology.</title>
        <authorList>
            <person name="Wiegand S."/>
            <person name="Jogler M."/>
            <person name="Boedeker C."/>
            <person name="Pinto D."/>
            <person name="Vollmers J."/>
            <person name="Rivas-Marin E."/>
            <person name="Kohn T."/>
            <person name="Peeters S.H."/>
            <person name="Heuer A."/>
            <person name="Rast P."/>
            <person name="Oberbeckmann S."/>
            <person name="Bunk B."/>
            <person name="Jeske O."/>
            <person name="Meyerdierks A."/>
            <person name="Storesund J.E."/>
            <person name="Kallscheuer N."/>
            <person name="Luecker S."/>
            <person name="Lage O.M."/>
            <person name="Pohl T."/>
            <person name="Merkel B.J."/>
            <person name="Hornburger P."/>
            <person name="Mueller R.-W."/>
            <person name="Bruemmer F."/>
            <person name="Labrenz M."/>
            <person name="Spormann A.M."/>
            <person name="Op den Camp H."/>
            <person name="Overmann J."/>
            <person name="Amann R."/>
            <person name="Jetten M.S.M."/>
            <person name="Mascher T."/>
            <person name="Medema M.H."/>
            <person name="Devos D.P."/>
            <person name="Kaster A.-K."/>
            <person name="Ovreas L."/>
            <person name="Rohde M."/>
            <person name="Galperin M.Y."/>
            <person name="Jogler C."/>
        </authorList>
    </citation>
    <scope>NUCLEOTIDE SEQUENCE [LARGE SCALE GENOMIC DNA]</scope>
    <source>
        <strain evidence="2 3">Spa11</strain>
    </source>
</reference>
<sequence length="208" mass="23978">MTMSCETGRSVFAYPTDAHIRRHGPIGYTHYPSFKPWLRDEFSFRCVYCLLRERWYPNGPDSFGVDHVVPKSVELTLVCAYDNLVYACNRCNSAKLTAQVLDPCVDGLGNHLRIEDNGVATALTKEGEYAIDAFNLNDARLQKYRREVINKICRWEENDDHESLTWDLGYPSSLPRLDILRCKSNARPEGISESHFDRHSRGELPDRY</sequence>
<organism evidence="2 3">
    <name type="scientific">Botrimarina mediterranea</name>
    <dbReference type="NCBI Taxonomy" id="2528022"/>
    <lineage>
        <taxon>Bacteria</taxon>
        <taxon>Pseudomonadati</taxon>
        <taxon>Planctomycetota</taxon>
        <taxon>Planctomycetia</taxon>
        <taxon>Pirellulales</taxon>
        <taxon>Lacipirellulaceae</taxon>
        <taxon>Botrimarina</taxon>
    </lineage>
</organism>
<protein>
    <submittedName>
        <fullName evidence="2">HNH endonuclease</fullName>
    </submittedName>
</protein>
<evidence type="ECO:0000259" key="1">
    <source>
        <dbReference type="Pfam" id="PF01844"/>
    </source>
</evidence>
<dbReference type="Proteomes" id="UP000316426">
    <property type="component" value="Chromosome"/>
</dbReference>
<dbReference type="AlphaFoldDB" id="A0A518K7M5"/>
<dbReference type="KEGG" id="bmei:Spa11_20000"/>
<dbReference type="EMBL" id="CP036349">
    <property type="protein sequence ID" value="QDV73801.1"/>
    <property type="molecule type" value="Genomic_DNA"/>
</dbReference>
<gene>
    <name evidence="2" type="ORF">Spa11_20000</name>
</gene>
<dbReference type="InterPro" id="IPR003615">
    <property type="entry name" value="HNH_nuc"/>
</dbReference>
<accession>A0A518K7M5</accession>
<dbReference type="GO" id="GO:0004519">
    <property type="term" value="F:endonuclease activity"/>
    <property type="evidence" value="ECO:0007669"/>
    <property type="project" value="UniProtKB-KW"/>
</dbReference>
<keyword evidence="2" id="KW-0255">Endonuclease</keyword>
<dbReference type="GO" id="GO:0008270">
    <property type="term" value="F:zinc ion binding"/>
    <property type="evidence" value="ECO:0007669"/>
    <property type="project" value="InterPro"/>
</dbReference>
<dbReference type="InterPro" id="IPR002711">
    <property type="entry name" value="HNH"/>
</dbReference>
<dbReference type="CDD" id="cd00085">
    <property type="entry name" value="HNHc"/>
    <property type="match status" value="1"/>
</dbReference>
<dbReference type="GO" id="GO:0003676">
    <property type="term" value="F:nucleic acid binding"/>
    <property type="evidence" value="ECO:0007669"/>
    <property type="project" value="InterPro"/>
</dbReference>
<dbReference type="Pfam" id="PF01844">
    <property type="entry name" value="HNH"/>
    <property type="match status" value="1"/>
</dbReference>
<keyword evidence="3" id="KW-1185">Reference proteome</keyword>
<proteinExistence type="predicted"/>